<comment type="caution">
    <text evidence="6">The sequence shown here is derived from an EMBL/GenBank/DDBJ whole genome shotgun (WGS) entry which is preliminary data.</text>
</comment>
<accession>A0A0S8FMQ7</accession>
<evidence type="ECO:0000256" key="2">
    <source>
        <dbReference type="ARBA" id="ARBA00006706"/>
    </source>
</evidence>
<proteinExistence type="inferred from homology"/>
<dbReference type="InterPro" id="IPR000092">
    <property type="entry name" value="Polyprenyl_synt"/>
</dbReference>
<evidence type="ECO:0000256" key="4">
    <source>
        <dbReference type="ARBA" id="ARBA00022723"/>
    </source>
</evidence>
<dbReference type="PANTHER" id="PTHR12001:SF85">
    <property type="entry name" value="SHORT CHAIN ISOPRENYL DIPHOSPHATE SYNTHASE"/>
    <property type="match status" value="1"/>
</dbReference>
<name>A0A0S8FMQ7_UNCW3</name>
<dbReference type="PATRIC" id="fig|1703779.3.peg.8"/>
<evidence type="ECO:0000256" key="5">
    <source>
        <dbReference type="ARBA" id="ARBA00022842"/>
    </source>
</evidence>
<keyword evidence="3" id="KW-0808">Transferase</keyword>
<comment type="cofactor">
    <cofactor evidence="1">
        <name>Mg(2+)</name>
        <dbReference type="ChEBI" id="CHEBI:18420"/>
    </cofactor>
</comment>
<dbReference type="PANTHER" id="PTHR12001">
    <property type="entry name" value="GERANYLGERANYL PYROPHOSPHATE SYNTHASE"/>
    <property type="match status" value="1"/>
</dbReference>
<dbReference type="GO" id="GO:0008299">
    <property type="term" value="P:isoprenoid biosynthetic process"/>
    <property type="evidence" value="ECO:0007669"/>
    <property type="project" value="InterPro"/>
</dbReference>
<gene>
    <name evidence="6" type="ORF">AMJ83_11760</name>
</gene>
<dbReference type="Gene3D" id="1.10.600.10">
    <property type="entry name" value="Farnesyl Diphosphate Synthase"/>
    <property type="match status" value="1"/>
</dbReference>
<dbReference type="EMBL" id="LJUJ01000058">
    <property type="protein sequence ID" value="KPK62035.1"/>
    <property type="molecule type" value="Genomic_DNA"/>
</dbReference>
<evidence type="ECO:0000313" key="7">
    <source>
        <dbReference type="Proteomes" id="UP000051373"/>
    </source>
</evidence>
<feature type="non-terminal residue" evidence="6">
    <location>
        <position position="1"/>
    </location>
</feature>
<keyword evidence="5" id="KW-0460">Magnesium</keyword>
<dbReference type="GO" id="GO:0046872">
    <property type="term" value="F:metal ion binding"/>
    <property type="evidence" value="ECO:0007669"/>
    <property type="project" value="UniProtKB-KW"/>
</dbReference>
<dbReference type="SUPFAM" id="SSF48576">
    <property type="entry name" value="Terpenoid synthases"/>
    <property type="match status" value="1"/>
</dbReference>
<protein>
    <submittedName>
        <fullName evidence="6">Polyprenyl synthetase</fullName>
    </submittedName>
</protein>
<dbReference type="Pfam" id="PF00348">
    <property type="entry name" value="polyprenyl_synt"/>
    <property type="match status" value="1"/>
</dbReference>
<dbReference type="Proteomes" id="UP000051373">
    <property type="component" value="Unassembled WGS sequence"/>
</dbReference>
<dbReference type="PROSITE" id="PS00444">
    <property type="entry name" value="POLYPRENYL_SYNTHASE_2"/>
    <property type="match status" value="1"/>
</dbReference>
<sequence length="195" mass="22700">AHQSVEGQAMELGWVRDNICDLSIEDYLRMTLKKTCWYTCIHPCRIGALIGTRGDINLERFNRFGYYMGAAFQIQDDILNLVGDPKKYGKEIGGDIWEGKRTMILIHVINSCTENEKERMRLFLSTPRKQRLHKDVTWVYQLISKYDSIEFSRNCARQLADGALQEFFVAYGGLPESDDKLFIENIVLYMIEREI</sequence>
<dbReference type="InterPro" id="IPR033749">
    <property type="entry name" value="Polyprenyl_synt_CS"/>
</dbReference>
<dbReference type="GO" id="GO:0004659">
    <property type="term" value="F:prenyltransferase activity"/>
    <property type="evidence" value="ECO:0007669"/>
    <property type="project" value="InterPro"/>
</dbReference>
<keyword evidence="4" id="KW-0479">Metal-binding</keyword>
<evidence type="ECO:0000313" key="6">
    <source>
        <dbReference type="EMBL" id="KPK62035.1"/>
    </source>
</evidence>
<dbReference type="STRING" id="1703779.AMJ83_11760"/>
<comment type="similarity">
    <text evidence="2">Belongs to the FPP/GGPP synthase family.</text>
</comment>
<dbReference type="InterPro" id="IPR008949">
    <property type="entry name" value="Isoprenoid_synthase_dom_sf"/>
</dbReference>
<evidence type="ECO:0000256" key="1">
    <source>
        <dbReference type="ARBA" id="ARBA00001946"/>
    </source>
</evidence>
<dbReference type="AlphaFoldDB" id="A0A0S8FMQ7"/>
<organism evidence="6 7">
    <name type="scientific">candidate division WOR_3 bacterium SM23_42</name>
    <dbReference type="NCBI Taxonomy" id="1703779"/>
    <lineage>
        <taxon>Bacteria</taxon>
        <taxon>Bacteria division WOR-3</taxon>
    </lineage>
</organism>
<reference evidence="6 7" key="1">
    <citation type="journal article" date="2015" name="Microbiome">
        <title>Genomic resolution of linkages in carbon, nitrogen, and sulfur cycling among widespread estuary sediment bacteria.</title>
        <authorList>
            <person name="Baker B.J."/>
            <person name="Lazar C.S."/>
            <person name="Teske A.P."/>
            <person name="Dick G.J."/>
        </authorList>
    </citation>
    <scope>NUCLEOTIDE SEQUENCE [LARGE SCALE GENOMIC DNA]</scope>
    <source>
        <strain evidence="6">SM23_42</strain>
    </source>
</reference>
<evidence type="ECO:0000256" key="3">
    <source>
        <dbReference type="ARBA" id="ARBA00022679"/>
    </source>
</evidence>